<feature type="domain" description="Glycosyl transferase family 1" evidence="1">
    <location>
        <begin position="180"/>
        <end position="333"/>
    </location>
</feature>
<evidence type="ECO:0000259" key="1">
    <source>
        <dbReference type="Pfam" id="PF00534"/>
    </source>
</evidence>
<reference evidence="3 4" key="1">
    <citation type="submission" date="2020-04" db="EMBL/GenBank/DDBJ databases">
        <title>Description of novel Gluconacetobacter.</title>
        <authorList>
            <person name="Sombolestani A."/>
        </authorList>
    </citation>
    <scope>NUCLEOTIDE SEQUENCE [LARGE SCALE GENOMIC DNA]</scope>
    <source>
        <strain evidence="3 4">LMG 27724</strain>
    </source>
</reference>
<evidence type="ECO:0000259" key="2">
    <source>
        <dbReference type="Pfam" id="PF13439"/>
    </source>
</evidence>
<dbReference type="RefSeq" id="WP_182978939.1">
    <property type="nucleotide sequence ID" value="NZ_BAABGB010000058.1"/>
</dbReference>
<dbReference type="SUPFAM" id="SSF53756">
    <property type="entry name" value="UDP-Glycosyltransferase/glycogen phosphorylase"/>
    <property type="match status" value="1"/>
</dbReference>
<proteinExistence type="predicted"/>
<dbReference type="Pfam" id="PF13439">
    <property type="entry name" value="Glyco_transf_4"/>
    <property type="match status" value="1"/>
</dbReference>
<keyword evidence="4" id="KW-1185">Reference proteome</keyword>
<dbReference type="EMBL" id="JABEQE010000007">
    <property type="protein sequence ID" value="MBB2172374.1"/>
    <property type="molecule type" value="Genomic_DNA"/>
</dbReference>
<dbReference type="InterPro" id="IPR001296">
    <property type="entry name" value="Glyco_trans_1"/>
</dbReference>
<dbReference type="Pfam" id="PF00534">
    <property type="entry name" value="Glycos_transf_1"/>
    <property type="match status" value="1"/>
</dbReference>
<comment type="caution">
    <text evidence="3">The sequence shown here is derived from an EMBL/GenBank/DDBJ whole genome shotgun (WGS) entry which is preliminary data.</text>
</comment>
<dbReference type="PANTHER" id="PTHR12526">
    <property type="entry name" value="GLYCOSYLTRANSFERASE"/>
    <property type="match status" value="1"/>
</dbReference>
<feature type="domain" description="Glycosyltransferase subfamily 4-like N-terminal" evidence="2">
    <location>
        <begin position="14"/>
        <end position="176"/>
    </location>
</feature>
<dbReference type="GO" id="GO:0016757">
    <property type="term" value="F:glycosyltransferase activity"/>
    <property type="evidence" value="ECO:0007669"/>
    <property type="project" value="InterPro"/>
</dbReference>
<accession>A0A7W4J0C6</accession>
<evidence type="ECO:0000313" key="4">
    <source>
        <dbReference type="Proteomes" id="UP000577891"/>
    </source>
</evidence>
<dbReference type="PANTHER" id="PTHR12526:SF638">
    <property type="entry name" value="SPORE COAT PROTEIN SA"/>
    <property type="match status" value="1"/>
</dbReference>
<dbReference type="AlphaFoldDB" id="A0A7W4J0C6"/>
<dbReference type="InterPro" id="IPR028098">
    <property type="entry name" value="Glyco_trans_4-like_N"/>
</dbReference>
<keyword evidence="3" id="KW-0808">Transferase</keyword>
<gene>
    <name evidence="3" type="ORF">HLH35_09635</name>
</gene>
<name>A0A7W4J0C6_9PROT</name>
<sequence length="389" mass="42782">MKILHVVRQFSPSVGGLEDSVLSLARIQRDLLGLDARVLTLDRLFGETDRLPASDIVQGVPVRRIAWRGSSRYPLAPNVLRHLGDATIVHVHAIDFFFDFLAATRWLHRRTLVASTHGGFFHTRALGAIKAVWFQTLTRLSIRAYERIVACSYSDAQMFAPIAGRRLLTIENGINQQKFHAASAADPTRTLISFGRFARHKQIDLLFPLLARLRTSGDDWRLIVAGRPADQSEADLATAARAAGVTDAVRFVIAPSDEELKILFGQSSYYACLSQHEGFGLAAVEAQSAGLIPVLSDIVPFRRLADQTRIGIVRPAADLDAIAHDILALHDSGDAALRALRSHAIAESSRYDWNDVARRYTELYGAIYPASGRSPAHVPLDAVREGNPS</sequence>
<organism evidence="3 4">
    <name type="scientific">Gluconacetobacter asukensis</name>
    <dbReference type="NCBI Taxonomy" id="1017181"/>
    <lineage>
        <taxon>Bacteria</taxon>
        <taxon>Pseudomonadati</taxon>
        <taxon>Pseudomonadota</taxon>
        <taxon>Alphaproteobacteria</taxon>
        <taxon>Acetobacterales</taxon>
        <taxon>Acetobacteraceae</taxon>
        <taxon>Gluconacetobacter</taxon>
    </lineage>
</organism>
<protein>
    <submittedName>
        <fullName evidence="3">Glycosyltransferase family 4 protein</fullName>
    </submittedName>
</protein>
<dbReference type="CDD" id="cd03801">
    <property type="entry name" value="GT4_PimA-like"/>
    <property type="match status" value="1"/>
</dbReference>
<evidence type="ECO:0000313" key="3">
    <source>
        <dbReference type="EMBL" id="MBB2172374.1"/>
    </source>
</evidence>
<dbReference type="Proteomes" id="UP000577891">
    <property type="component" value="Unassembled WGS sequence"/>
</dbReference>
<dbReference type="Gene3D" id="3.40.50.2000">
    <property type="entry name" value="Glycogen Phosphorylase B"/>
    <property type="match status" value="2"/>
</dbReference>